<sequence length="273" mass="30391">MPPRKTPSTNPNSDQALSSMDLLAPLPELRPRRPRGLVNEVVESLGANIREGYLKPGTKLPTESAIMARFDVSRTVVREALSKLQASSLVETRHGIGTFVLEQHDADDFKITPEDFATVADVIQMLELRISLETEAAGLAAQRRTDENLQAMAAALKAFQESIEANSDAVQPDFQFQVEVARSTGNRHFTDLMAYLGTMIIPRTRVNIIAHTKEDRISYLRRVNLEHECIYNAICMQDPDAARAAMRTHLSNGRERLRQGQNSHTQESLTGVS</sequence>
<dbReference type="Proteomes" id="UP000502041">
    <property type="component" value="Chromosome"/>
</dbReference>
<dbReference type="InterPro" id="IPR008920">
    <property type="entry name" value="TF_FadR/GntR_C"/>
</dbReference>
<dbReference type="PROSITE" id="PS50949">
    <property type="entry name" value="HTH_GNTR"/>
    <property type="match status" value="1"/>
</dbReference>
<evidence type="ECO:0000256" key="2">
    <source>
        <dbReference type="ARBA" id="ARBA00023125"/>
    </source>
</evidence>
<accession>A0A6H2H8Z4</accession>
<feature type="domain" description="HTH gntR-type" evidence="5">
    <location>
        <begin position="35"/>
        <end position="103"/>
    </location>
</feature>
<keyword evidence="7" id="KW-1185">Reference proteome</keyword>
<dbReference type="AlphaFoldDB" id="A0A6H2H8Z4"/>
<evidence type="ECO:0000259" key="5">
    <source>
        <dbReference type="PROSITE" id="PS50949"/>
    </source>
</evidence>
<evidence type="ECO:0000256" key="4">
    <source>
        <dbReference type="SAM" id="MobiDB-lite"/>
    </source>
</evidence>
<keyword evidence="1" id="KW-0805">Transcription regulation</keyword>
<feature type="compositionally biased region" description="Polar residues" evidence="4">
    <location>
        <begin position="259"/>
        <end position="273"/>
    </location>
</feature>
<reference evidence="6 7" key="1">
    <citation type="submission" date="2020-04" db="EMBL/GenBank/DDBJ databases">
        <title>Complete genome of a Psychrophilic, Marine, Gas Vacuolate Bacterium Polaromonas vacuolata KCTC 22033T.</title>
        <authorList>
            <person name="Hwang K."/>
            <person name="Kim K.M."/>
        </authorList>
    </citation>
    <scope>NUCLEOTIDE SEQUENCE [LARGE SCALE GENOMIC DNA]</scope>
    <source>
        <strain evidence="6 7">KCTC 22033</strain>
    </source>
</reference>
<dbReference type="GO" id="GO:0003677">
    <property type="term" value="F:DNA binding"/>
    <property type="evidence" value="ECO:0007669"/>
    <property type="project" value="UniProtKB-KW"/>
</dbReference>
<dbReference type="PANTHER" id="PTHR43537">
    <property type="entry name" value="TRANSCRIPTIONAL REGULATOR, GNTR FAMILY"/>
    <property type="match status" value="1"/>
</dbReference>
<dbReference type="EMBL" id="CP051461">
    <property type="protein sequence ID" value="QJC56064.1"/>
    <property type="molecule type" value="Genomic_DNA"/>
</dbReference>
<gene>
    <name evidence="6" type="primary">lutR_1</name>
    <name evidence="6" type="ORF">HC248_01348</name>
</gene>
<dbReference type="KEGG" id="pvac:HC248_01348"/>
<dbReference type="SMART" id="SM00345">
    <property type="entry name" value="HTH_GNTR"/>
    <property type="match status" value="1"/>
</dbReference>
<keyword evidence="2" id="KW-0238">DNA-binding</keyword>
<dbReference type="Gene3D" id="1.20.120.530">
    <property type="entry name" value="GntR ligand-binding domain-like"/>
    <property type="match status" value="1"/>
</dbReference>
<dbReference type="InterPro" id="IPR000524">
    <property type="entry name" value="Tscrpt_reg_HTH_GntR"/>
</dbReference>
<name>A0A6H2H8Z4_9BURK</name>
<dbReference type="Pfam" id="PF00392">
    <property type="entry name" value="GntR"/>
    <property type="match status" value="1"/>
</dbReference>
<dbReference type="SUPFAM" id="SSF48008">
    <property type="entry name" value="GntR ligand-binding domain-like"/>
    <property type="match status" value="1"/>
</dbReference>
<dbReference type="InterPro" id="IPR036388">
    <property type="entry name" value="WH-like_DNA-bd_sf"/>
</dbReference>
<dbReference type="InterPro" id="IPR036390">
    <property type="entry name" value="WH_DNA-bd_sf"/>
</dbReference>
<evidence type="ECO:0000256" key="3">
    <source>
        <dbReference type="ARBA" id="ARBA00023163"/>
    </source>
</evidence>
<dbReference type="SUPFAM" id="SSF46785">
    <property type="entry name" value="Winged helix' DNA-binding domain"/>
    <property type="match status" value="1"/>
</dbReference>
<feature type="region of interest" description="Disordered" evidence="4">
    <location>
        <begin position="253"/>
        <end position="273"/>
    </location>
</feature>
<keyword evidence="3" id="KW-0804">Transcription</keyword>
<evidence type="ECO:0000313" key="6">
    <source>
        <dbReference type="EMBL" id="QJC56064.1"/>
    </source>
</evidence>
<evidence type="ECO:0000256" key="1">
    <source>
        <dbReference type="ARBA" id="ARBA00023015"/>
    </source>
</evidence>
<dbReference type="InterPro" id="IPR011711">
    <property type="entry name" value="GntR_C"/>
</dbReference>
<dbReference type="PANTHER" id="PTHR43537:SF44">
    <property type="entry name" value="GNTR FAMILY REGULATORY PROTEIN"/>
    <property type="match status" value="1"/>
</dbReference>
<dbReference type="SMART" id="SM00895">
    <property type="entry name" value="FCD"/>
    <property type="match status" value="1"/>
</dbReference>
<dbReference type="CDD" id="cd07377">
    <property type="entry name" value="WHTH_GntR"/>
    <property type="match status" value="1"/>
</dbReference>
<proteinExistence type="predicted"/>
<dbReference type="PRINTS" id="PR00035">
    <property type="entry name" value="HTHGNTR"/>
</dbReference>
<organism evidence="6 7">
    <name type="scientific">Polaromonas vacuolata</name>
    <dbReference type="NCBI Taxonomy" id="37448"/>
    <lineage>
        <taxon>Bacteria</taxon>
        <taxon>Pseudomonadati</taxon>
        <taxon>Pseudomonadota</taxon>
        <taxon>Betaproteobacteria</taxon>
        <taxon>Burkholderiales</taxon>
        <taxon>Comamonadaceae</taxon>
        <taxon>Polaromonas</taxon>
    </lineage>
</organism>
<evidence type="ECO:0000313" key="7">
    <source>
        <dbReference type="Proteomes" id="UP000502041"/>
    </source>
</evidence>
<dbReference type="GO" id="GO:0003700">
    <property type="term" value="F:DNA-binding transcription factor activity"/>
    <property type="evidence" value="ECO:0007669"/>
    <property type="project" value="InterPro"/>
</dbReference>
<dbReference type="Pfam" id="PF07729">
    <property type="entry name" value="FCD"/>
    <property type="match status" value="1"/>
</dbReference>
<protein>
    <submittedName>
        <fullName evidence="6">HTH-type transcriptional regulator LutR</fullName>
    </submittedName>
</protein>
<dbReference type="Gene3D" id="1.10.10.10">
    <property type="entry name" value="Winged helix-like DNA-binding domain superfamily/Winged helix DNA-binding domain"/>
    <property type="match status" value="1"/>
</dbReference>